<protein>
    <submittedName>
        <fullName evidence="2">Uncharacterized protein</fullName>
    </submittedName>
</protein>
<accession>A0A5C3P7P3</accession>
<feature type="region of interest" description="Disordered" evidence="1">
    <location>
        <begin position="200"/>
        <end position="220"/>
    </location>
</feature>
<evidence type="ECO:0000313" key="3">
    <source>
        <dbReference type="Proteomes" id="UP000308197"/>
    </source>
</evidence>
<keyword evidence="3" id="KW-1185">Reference proteome</keyword>
<gene>
    <name evidence="2" type="ORF">K466DRAFT_622875</name>
</gene>
<dbReference type="Proteomes" id="UP000308197">
    <property type="component" value="Unassembled WGS sequence"/>
</dbReference>
<dbReference type="AlphaFoldDB" id="A0A5C3P7P3"/>
<evidence type="ECO:0000256" key="1">
    <source>
        <dbReference type="SAM" id="MobiDB-lite"/>
    </source>
</evidence>
<evidence type="ECO:0000313" key="2">
    <source>
        <dbReference type="EMBL" id="TFK85282.1"/>
    </source>
</evidence>
<proteinExistence type="predicted"/>
<feature type="region of interest" description="Disordered" evidence="1">
    <location>
        <begin position="251"/>
        <end position="308"/>
    </location>
</feature>
<name>A0A5C3P7P3_9APHY</name>
<dbReference type="EMBL" id="ML211262">
    <property type="protein sequence ID" value="TFK85282.1"/>
    <property type="molecule type" value="Genomic_DNA"/>
</dbReference>
<feature type="compositionally biased region" description="Basic and acidic residues" evidence="1">
    <location>
        <begin position="288"/>
        <end position="308"/>
    </location>
</feature>
<organism evidence="2 3">
    <name type="scientific">Polyporus arcularius HHB13444</name>
    <dbReference type="NCBI Taxonomy" id="1314778"/>
    <lineage>
        <taxon>Eukaryota</taxon>
        <taxon>Fungi</taxon>
        <taxon>Dikarya</taxon>
        <taxon>Basidiomycota</taxon>
        <taxon>Agaricomycotina</taxon>
        <taxon>Agaricomycetes</taxon>
        <taxon>Polyporales</taxon>
        <taxon>Polyporaceae</taxon>
        <taxon>Polyporus</taxon>
    </lineage>
</organism>
<reference evidence="2 3" key="1">
    <citation type="journal article" date="2019" name="Nat. Ecol. Evol.">
        <title>Megaphylogeny resolves global patterns of mushroom evolution.</title>
        <authorList>
            <person name="Varga T."/>
            <person name="Krizsan K."/>
            <person name="Foldi C."/>
            <person name="Dima B."/>
            <person name="Sanchez-Garcia M."/>
            <person name="Sanchez-Ramirez S."/>
            <person name="Szollosi G.J."/>
            <person name="Szarkandi J.G."/>
            <person name="Papp V."/>
            <person name="Albert L."/>
            <person name="Andreopoulos W."/>
            <person name="Angelini C."/>
            <person name="Antonin V."/>
            <person name="Barry K.W."/>
            <person name="Bougher N.L."/>
            <person name="Buchanan P."/>
            <person name="Buyck B."/>
            <person name="Bense V."/>
            <person name="Catcheside P."/>
            <person name="Chovatia M."/>
            <person name="Cooper J."/>
            <person name="Damon W."/>
            <person name="Desjardin D."/>
            <person name="Finy P."/>
            <person name="Geml J."/>
            <person name="Haridas S."/>
            <person name="Hughes K."/>
            <person name="Justo A."/>
            <person name="Karasinski D."/>
            <person name="Kautmanova I."/>
            <person name="Kiss B."/>
            <person name="Kocsube S."/>
            <person name="Kotiranta H."/>
            <person name="LaButti K.M."/>
            <person name="Lechner B.E."/>
            <person name="Liimatainen K."/>
            <person name="Lipzen A."/>
            <person name="Lukacs Z."/>
            <person name="Mihaltcheva S."/>
            <person name="Morgado L.N."/>
            <person name="Niskanen T."/>
            <person name="Noordeloos M.E."/>
            <person name="Ohm R.A."/>
            <person name="Ortiz-Santana B."/>
            <person name="Ovrebo C."/>
            <person name="Racz N."/>
            <person name="Riley R."/>
            <person name="Savchenko A."/>
            <person name="Shiryaev A."/>
            <person name="Soop K."/>
            <person name="Spirin V."/>
            <person name="Szebenyi C."/>
            <person name="Tomsovsky M."/>
            <person name="Tulloss R.E."/>
            <person name="Uehling J."/>
            <person name="Grigoriev I.V."/>
            <person name="Vagvolgyi C."/>
            <person name="Papp T."/>
            <person name="Martin F.M."/>
            <person name="Miettinen O."/>
            <person name="Hibbett D.S."/>
            <person name="Nagy L.G."/>
        </authorList>
    </citation>
    <scope>NUCLEOTIDE SEQUENCE [LARGE SCALE GENOMIC DNA]</scope>
    <source>
        <strain evidence="2 3">HHB13444</strain>
    </source>
</reference>
<dbReference type="InParanoid" id="A0A5C3P7P3"/>
<feature type="compositionally biased region" description="Polar residues" evidence="1">
    <location>
        <begin position="263"/>
        <end position="281"/>
    </location>
</feature>
<sequence>MFHVAYFTSSDYDLRCRVIVQTGDAIEQLQFLVWPNLGRGALVKPSDMTVFNGLCTFALSNKSWVVGTLTFLLSLVRFAISITLYGFGRTGTSDPIYGCVEEIFITDAVFRAVAEYTNSTISAMNLVHVIIFFLSLDSVNNNLSLVLDLTDPMTSVMLSRFLFRVLASSKPPSSGTQSDWDDGETVIIAKFIGPLSSLGSSVTREDPLTDDDRTGVDPEEVEMEGIAGPSRYVSPGGQPVLAAHDSRLVRLTSSPPDSKRYDTGTSCLRTKNCVSGNTADSVLSKPPYPHDPDSKRSTYKTKDEITLQ</sequence>
<feature type="compositionally biased region" description="Basic and acidic residues" evidence="1">
    <location>
        <begin position="203"/>
        <end position="216"/>
    </location>
</feature>